<dbReference type="EMBL" id="JAUSQM010000001">
    <property type="protein sequence ID" value="MDP9824084.1"/>
    <property type="molecule type" value="Genomic_DNA"/>
</dbReference>
<evidence type="ECO:0000313" key="3">
    <source>
        <dbReference type="Proteomes" id="UP001240447"/>
    </source>
</evidence>
<comment type="caution">
    <text evidence="2">The sequence shown here is derived from an EMBL/GenBank/DDBJ whole genome shotgun (WGS) entry which is preliminary data.</text>
</comment>
<sequence length="86" mass="9287">MDDTLGVWFVTSFGDLDEVAVLVLVVGALGLRIAPSTRRWAPRGNARPIRRGSDRLTELAAGHDLDPEPGGAHDAERVARRSSIRA</sequence>
<proteinExistence type="predicted"/>
<accession>A0ABT9NVA2</accession>
<organism evidence="2 3">
    <name type="scientific">Nocardioides massiliensis</name>
    <dbReference type="NCBI Taxonomy" id="1325935"/>
    <lineage>
        <taxon>Bacteria</taxon>
        <taxon>Bacillati</taxon>
        <taxon>Actinomycetota</taxon>
        <taxon>Actinomycetes</taxon>
        <taxon>Propionibacteriales</taxon>
        <taxon>Nocardioidaceae</taxon>
        <taxon>Nocardioides</taxon>
    </lineage>
</organism>
<gene>
    <name evidence="2" type="ORF">J2S59_003893</name>
</gene>
<feature type="region of interest" description="Disordered" evidence="1">
    <location>
        <begin position="60"/>
        <end position="86"/>
    </location>
</feature>
<keyword evidence="3" id="KW-1185">Reference proteome</keyword>
<reference evidence="2 3" key="1">
    <citation type="submission" date="2023-07" db="EMBL/GenBank/DDBJ databases">
        <title>Sequencing the genomes of 1000 actinobacteria strains.</title>
        <authorList>
            <person name="Klenk H.-P."/>
        </authorList>
    </citation>
    <scope>NUCLEOTIDE SEQUENCE [LARGE SCALE GENOMIC DNA]</scope>
    <source>
        <strain evidence="2 3">GD13</strain>
    </source>
</reference>
<dbReference type="Proteomes" id="UP001240447">
    <property type="component" value="Unassembled WGS sequence"/>
</dbReference>
<protein>
    <submittedName>
        <fullName evidence="2">Uncharacterized protein</fullName>
    </submittedName>
</protein>
<evidence type="ECO:0000313" key="2">
    <source>
        <dbReference type="EMBL" id="MDP9824084.1"/>
    </source>
</evidence>
<feature type="compositionally biased region" description="Basic and acidic residues" evidence="1">
    <location>
        <begin position="60"/>
        <end position="79"/>
    </location>
</feature>
<name>A0ABT9NVA2_9ACTN</name>
<evidence type="ECO:0000256" key="1">
    <source>
        <dbReference type="SAM" id="MobiDB-lite"/>
    </source>
</evidence>